<evidence type="ECO:0000313" key="2">
    <source>
        <dbReference type="Proteomes" id="UP000759529"/>
    </source>
</evidence>
<proteinExistence type="predicted"/>
<protein>
    <submittedName>
        <fullName evidence="1">Uncharacterized protein</fullName>
    </submittedName>
</protein>
<sequence>MASLLEDIKKQSEWTVKAFEVDGYKLDYSIHSLIEIDRFFQKNVVNGKPKKGGRLIKDLGGIIFSISSYIAETIIQNVPKSELITNDDDPDGEINFTVKLPNGVYFFPAQRVMKRFKNGLEDAIYPYAYELTKPYVLNIFDQTFWEIGKEIEVKEKSKPWWRF</sequence>
<evidence type="ECO:0000313" key="1">
    <source>
        <dbReference type="EMBL" id="MBM6497969.1"/>
    </source>
</evidence>
<gene>
    <name evidence="1" type="ORF">H9X54_001450</name>
</gene>
<reference evidence="1 2" key="1">
    <citation type="submission" date="2021-02" db="EMBL/GenBank/DDBJ databases">
        <authorList>
            <person name="Jung H.S."/>
            <person name="Chun B.H."/>
            <person name="Jeon C.O."/>
        </authorList>
    </citation>
    <scope>NUCLEOTIDE SEQUENCE [LARGE SCALE GENOMIC DNA]</scope>
    <source>
        <strain evidence="1 2">LMG 25203</strain>
    </source>
</reference>
<organism evidence="1 2">
    <name type="scientific">Flavobacterium macrobrachii</name>
    <dbReference type="NCBI Taxonomy" id="591204"/>
    <lineage>
        <taxon>Bacteria</taxon>
        <taxon>Pseudomonadati</taxon>
        <taxon>Bacteroidota</taxon>
        <taxon>Flavobacteriia</taxon>
        <taxon>Flavobacteriales</taxon>
        <taxon>Flavobacteriaceae</taxon>
        <taxon>Flavobacterium</taxon>
    </lineage>
</organism>
<dbReference type="EMBL" id="JACSOD020000344">
    <property type="protein sequence ID" value="MBM6497969.1"/>
    <property type="molecule type" value="Genomic_DNA"/>
</dbReference>
<name>A0ABS2CTU5_9FLAO</name>
<dbReference type="RefSeq" id="WP_187658738.1">
    <property type="nucleotide sequence ID" value="NZ_JACSOD020000344.1"/>
</dbReference>
<keyword evidence="2" id="KW-1185">Reference proteome</keyword>
<dbReference type="Proteomes" id="UP000759529">
    <property type="component" value="Unassembled WGS sequence"/>
</dbReference>
<accession>A0ABS2CTU5</accession>
<comment type="caution">
    <text evidence="1">The sequence shown here is derived from an EMBL/GenBank/DDBJ whole genome shotgun (WGS) entry which is preliminary data.</text>
</comment>